<sequence>MNGNSDNHNMATEYTKEVNKACCSNAFLSQESDYKDTFVGFYADIHGNKNTKTQDELYNDFKTMSEINESCPETVNPSYYRSTFFDKLQGVFEIIPNEIYQVRIRSMDFANMTVVRGKTGWIIIDCMSTNKASKFAFELIKKTVEDVDVSAIIITHSHGDHYLGYGGVGTLVTPLYLPALFKEMCFDETIIAGDAMTRRSDYMYGCYINGITHLVTEHESSQTEKRTSFPISKNTTFIKEWCTLEIDGVNIEFLPTPGAEAPSDMVQYIPKYHVLSTADNAMHFQHNLGSLRGTKVRSGKTWSGYLDEILVRYGDDVQYQFGGHDWHLVGKEKITTFLKTKRDLYKYIHDQTLRFANKGYNSTEIAEFLKLPKSLERLNVVVDSKKYVAGFGGPEKTLQLGQTAYTNGEYRWAATVLNHLVFSDKTNTEARLLLAKTYDQLAYQSECGSWSNNYSTAAFELRNLNVKKPLSRAAAFHDLPLFAFADMMSVCINPKKIVEPEMSFKITYTDTKEQIVLIVSNGVVHLRRSGEVDCEITGKKNDVCDVFEKRVALDVAKEKGILVVTQVDNAKTFIDALDINTTYFSFIEPRD</sequence>
<name>A0A0A1U0F0_ENTIV</name>
<keyword evidence="2" id="KW-0378">Hydrolase</keyword>
<dbReference type="SUPFAM" id="SSF55718">
    <property type="entry name" value="SCP-like"/>
    <property type="match status" value="1"/>
</dbReference>
<dbReference type="Pfam" id="PF14864">
    <property type="entry name" value="Alkyl_sulf_C"/>
    <property type="match status" value="1"/>
</dbReference>
<accession>A0A0A1U0F0</accession>
<keyword evidence="7" id="KW-1185">Reference proteome</keyword>
<evidence type="ECO:0000259" key="5">
    <source>
        <dbReference type="SMART" id="SM00849"/>
    </source>
</evidence>
<dbReference type="Pfam" id="PF00753">
    <property type="entry name" value="Lactamase_B"/>
    <property type="match status" value="1"/>
</dbReference>
<dbReference type="Proteomes" id="UP000014680">
    <property type="component" value="Unassembled WGS sequence"/>
</dbReference>
<dbReference type="GO" id="GO:0018909">
    <property type="term" value="P:dodecyl sulfate metabolic process"/>
    <property type="evidence" value="ECO:0007669"/>
    <property type="project" value="InterPro"/>
</dbReference>
<dbReference type="Pfam" id="PF14863">
    <property type="entry name" value="Alkyl_sulf_dimr"/>
    <property type="match status" value="1"/>
</dbReference>
<gene>
    <name evidence="6" type="ORF">EIN_096220</name>
</gene>
<evidence type="ECO:0000313" key="6">
    <source>
        <dbReference type="EMBL" id="ELP87365.1"/>
    </source>
</evidence>
<evidence type="ECO:0000256" key="4">
    <source>
        <dbReference type="ARBA" id="ARBA00033751"/>
    </source>
</evidence>
<dbReference type="InterPro" id="IPR029228">
    <property type="entry name" value="Alkyl_sulf_dimr"/>
</dbReference>
<dbReference type="Gene3D" id="3.60.15.30">
    <property type="entry name" value="Metallo-beta-lactamase domain"/>
    <property type="match status" value="1"/>
</dbReference>
<organism evidence="6 7">
    <name type="scientific">Entamoeba invadens IP1</name>
    <dbReference type="NCBI Taxonomy" id="370355"/>
    <lineage>
        <taxon>Eukaryota</taxon>
        <taxon>Amoebozoa</taxon>
        <taxon>Evosea</taxon>
        <taxon>Archamoebae</taxon>
        <taxon>Mastigamoebida</taxon>
        <taxon>Entamoebidae</taxon>
        <taxon>Entamoeba</taxon>
    </lineage>
</organism>
<dbReference type="InterPro" id="IPR052195">
    <property type="entry name" value="Bact_Alkyl/Aryl-Sulfatase"/>
</dbReference>
<dbReference type="InterPro" id="IPR036866">
    <property type="entry name" value="RibonucZ/Hydroxyglut_hydro"/>
</dbReference>
<evidence type="ECO:0000256" key="1">
    <source>
        <dbReference type="ARBA" id="ARBA00022723"/>
    </source>
</evidence>
<evidence type="ECO:0000256" key="2">
    <source>
        <dbReference type="ARBA" id="ARBA00022801"/>
    </source>
</evidence>
<dbReference type="GeneID" id="14886301"/>
<dbReference type="InterPro" id="IPR038536">
    <property type="entry name" value="Alkyl/aryl-sulf_dimr_sf"/>
</dbReference>
<dbReference type="SMART" id="SM00849">
    <property type="entry name" value="Lactamase_B"/>
    <property type="match status" value="1"/>
</dbReference>
<dbReference type="InterPro" id="IPR036527">
    <property type="entry name" value="SCP2_sterol-bd_dom_sf"/>
</dbReference>
<keyword evidence="3" id="KW-0862">Zinc</keyword>
<evidence type="ECO:0000256" key="3">
    <source>
        <dbReference type="ARBA" id="ARBA00022833"/>
    </source>
</evidence>
<dbReference type="Gene3D" id="3.30.1050.10">
    <property type="entry name" value="SCP2 sterol-binding domain"/>
    <property type="match status" value="1"/>
</dbReference>
<dbReference type="PANTHER" id="PTHR43223">
    <property type="entry name" value="ALKYL/ARYL-SULFATASE"/>
    <property type="match status" value="1"/>
</dbReference>
<dbReference type="PANTHER" id="PTHR43223:SF1">
    <property type="entry name" value="ALKYL_ARYL-SULFATASE BDS1"/>
    <property type="match status" value="1"/>
</dbReference>
<dbReference type="InterPro" id="IPR044097">
    <property type="entry name" value="Bds1/SdsA1_MBL-fold"/>
</dbReference>
<dbReference type="AlphaFoldDB" id="A0A0A1U0F0"/>
<keyword evidence="1" id="KW-0479">Metal-binding</keyword>
<dbReference type="RefSeq" id="XP_004254136.1">
    <property type="nucleotide sequence ID" value="XM_004254088.1"/>
</dbReference>
<dbReference type="Gene3D" id="1.25.40.880">
    <property type="entry name" value="Alkyl sulfatase, dimerisation domain"/>
    <property type="match status" value="1"/>
</dbReference>
<feature type="domain" description="Metallo-beta-lactamase" evidence="5">
    <location>
        <begin position="109"/>
        <end position="324"/>
    </location>
</feature>
<dbReference type="SUPFAM" id="SSF56281">
    <property type="entry name" value="Metallo-hydrolase/oxidoreductase"/>
    <property type="match status" value="1"/>
</dbReference>
<dbReference type="EMBL" id="KB206860">
    <property type="protein sequence ID" value="ELP87365.1"/>
    <property type="molecule type" value="Genomic_DNA"/>
</dbReference>
<dbReference type="CDD" id="cd07710">
    <property type="entry name" value="arylsulfatase_Sdsa1-like_MBL-fold"/>
    <property type="match status" value="1"/>
</dbReference>
<comment type="similarity">
    <text evidence="4">Belongs to the metallo-beta-lactamase superfamily. Type III sulfatase family.</text>
</comment>
<reference evidence="6 7" key="1">
    <citation type="submission" date="2012-10" db="EMBL/GenBank/DDBJ databases">
        <authorList>
            <person name="Zafar N."/>
            <person name="Inman J."/>
            <person name="Hall N."/>
            <person name="Lorenzi H."/>
            <person name="Caler E."/>
        </authorList>
    </citation>
    <scope>NUCLEOTIDE SEQUENCE [LARGE SCALE GENOMIC DNA]</scope>
    <source>
        <strain evidence="6 7">IP1</strain>
    </source>
</reference>
<dbReference type="GO" id="GO:0046983">
    <property type="term" value="F:protein dimerization activity"/>
    <property type="evidence" value="ECO:0007669"/>
    <property type="project" value="InterPro"/>
</dbReference>
<protein>
    <recommendedName>
        <fullName evidence="5">Metallo-beta-lactamase domain-containing protein</fullName>
    </recommendedName>
</protein>
<dbReference type="InterPro" id="IPR029229">
    <property type="entry name" value="Alkyl_sulf_C"/>
</dbReference>
<proteinExistence type="inferred from homology"/>
<dbReference type="InterPro" id="IPR001279">
    <property type="entry name" value="Metallo-B-lactamas"/>
</dbReference>
<dbReference type="OrthoDB" id="449487at2759"/>
<dbReference type="GO" id="GO:0018741">
    <property type="term" value="F:linear primary-alkylsulfatase activity"/>
    <property type="evidence" value="ECO:0007669"/>
    <property type="project" value="InterPro"/>
</dbReference>
<dbReference type="VEuPathDB" id="AmoebaDB:EIN_096220"/>
<dbReference type="KEGG" id="eiv:EIN_096220"/>
<dbReference type="GO" id="GO:0046872">
    <property type="term" value="F:metal ion binding"/>
    <property type="evidence" value="ECO:0007669"/>
    <property type="project" value="UniProtKB-KW"/>
</dbReference>
<evidence type="ECO:0000313" key="7">
    <source>
        <dbReference type="Proteomes" id="UP000014680"/>
    </source>
</evidence>